<sequence length="82" mass="8685">MTEGSATGRRAAGGRHTAHRCAMLREPPPAPPARAAGQETWASAHARHAAQPAPDRPDGAIIATSAFERWVGEPVRVRDLTP</sequence>
<dbReference type="EMBL" id="MLYO01000082">
    <property type="protein sequence ID" value="OIJ91868.1"/>
    <property type="molecule type" value="Genomic_DNA"/>
</dbReference>
<feature type="compositionally biased region" description="Low complexity" evidence="1">
    <location>
        <begin position="1"/>
        <end position="10"/>
    </location>
</feature>
<proteinExistence type="predicted"/>
<dbReference type="AlphaFoldDB" id="A0A1S2PDI5"/>
<comment type="caution">
    <text evidence="2">The sequence shown here is derived from an EMBL/GenBank/DDBJ whole genome shotgun (WGS) entry which is preliminary data.</text>
</comment>
<protein>
    <submittedName>
        <fullName evidence="2">Uncharacterized protein</fullName>
    </submittedName>
</protein>
<evidence type="ECO:0000313" key="3">
    <source>
        <dbReference type="Proteomes" id="UP000179642"/>
    </source>
</evidence>
<keyword evidence="3" id="KW-1185">Reference proteome</keyword>
<organism evidence="2 3">
    <name type="scientific">Streptomyces monashensis</name>
    <dbReference type="NCBI Taxonomy" id="1678012"/>
    <lineage>
        <taxon>Bacteria</taxon>
        <taxon>Bacillati</taxon>
        <taxon>Actinomycetota</taxon>
        <taxon>Actinomycetes</taxon>
        <taxon>Kitasatosporales</taxon>
        <taxon>Streptomycetaceae</taxon>
        <taxon>Streptomyces</taxon>
    </lineage>
</organism>
<accession>A0A1S2PDI5</accession>
<evidence type="ECO:0000256" key="1">
    <source>
        <dbReference type="SAM" id="MobiDB-lite"/>
    </source>
</evidence>
<reference evidence="2 3" key="1">
    <citation type="submission" date="2016-10" db="EMBL/GenBank/DDBJ databases">
        <title>Genome sequence of Streptomyces sp. MUSC 1.</title>
        <authorList>
            <person name="Lee L.-H."/>
            <person name="Ser H.-L."/>
            <person name="Law J.W.-F."/>
        </authorList>
    </citation>
    <scope>NUCLEOTIDE SEQUENCE [LARGE SCALE GENOMIC DNA]</scope>
    <source>
        <strain evidence="2 3">MUSC 1</strain>
    </source>
</reference>
<feature type="region of interest" description="Disordered" evidence="1">
    <location>
        <begin position="1"/>
        <end position="58"/>
    </location>
</feature>
<name>A0A1S2PDI5_9ACTN</name>
<dbReference type="Proteomes" id="UP000179642">
    <property type="component" value="Unassembled WGS sequence"/>
</dbReference>
<evidence type="ECO:0000313" key="2">
    <source>
        <dbReference type="EMBL" id="OIJ91868.1"/>
    </source>
</evidence>
<gene>
    <name evidence="2" type="ORF">BIV23_39440</name>
</gene>